<comment type="caution">
    <text evidence="3">The sequence shown here is derived from an EMBL/GenBank/DDBJ whole genome shotgun (WGS) entry which is preliminary data.</text>
</comment>
<dbReference type="InterPro" id="IPR012337">
    <property type="entry name" value="RNaseH-like_sf"/>
</dbReference>
<feature type="compositionally biased region" description="Basic and acidic residues" evidence="1">
    <location>
        <begin position="661"/>
        <end position="675"/>
    </location>
</feature>
<accession>A0A388LFF5</accession>
<organism evidence="3 4">
    <name type="scientific">Chara braunii</name>
    <name type="common">Braun's stonewort</name>
    <dbReference type="NCBI Taxonomy" id="69332"/>
    <lineage>
        <taxon>Eukaryota</taxon>
        <taxon>Viridiplantae</taxon>
        <taxon>Streptophyta</taxon>
        <taxon>Charophyceae</taxon>
        <taxon>Charales</taxon>
        <taxon>Characeae</taxon>
        <taxon>Chara</taxon>
    </lineage>
</organism>
<dbReference type="EMBL" id="BFEA01000363">
    <property type="protein sequence ID" value="GBG81039.1"/>
    <property type="molecule type" value="Genomic_DNA"/>
</dbReference>
<feature type="region of interest" description="Disordered" evidence="1">
    <location>
        <begin position="654"/>
        <end position="688"/>
    </location>
</feature>
<feature type="domain" description="DUF659" evidence="2">
    <location>
        <begin position="126"/>
        <end position="269"/>
    </location>
</feature>
<evidence type="ECO:0000313" key="3">
    <source>
        <dbReference type="EMBL" id="GBG81039.1"/>
    </source>
</evidence>
<name>A0A388LFF5_CHABU</name>
<dbReference type="PANTHER" id="PTHR32166">
    <property type="entry name" value="OSJNBA0013A04.12 PROTEIN"/>
    <property type="match status" value="1"/>
</dbReference>
<gene>
    <name evidence="3" type="ORF">CBR_g31595</name>
</gene>
<feature type="region of interest" description="Disordered" evidence="1">
    <location>
        <begin position="565"/>
        <end position="605"/>
    </location>
</feature>
<dbReference type="InterPro" id="IPR007021">
    <property type="entry name" value="DUF659"/>
</dbReference>
<dbReference type="AlphaFoldDB" id="A0A388LFF5"/>
<sequence length="717" mass="78250">MMGRGQARVFENAGDDENRKAQKKCCVYKYILVGQNLGERFCGNRMLKSFFCGHEFQGNQYVADRQFRQGKGCLTVTDEALVDIHYNTDYKLDGKILEQMLRELSGLVKVLWPSENEIVDIETFVRTVDDVAADLVEVRAPFYVTGATIMSDGRKTRDAKPIVNFLVGGSRGVMLVRTMNIKGERDQASDVLTRWIKVFDDFHPRWANAICTDSVSTYIAAANMLQGPEHRPEHRRIIWLPCAVHVCNKMLSDMGRSSLWTKDIIVRGRAVVRFIKEHDAALQIFKRKSTQMGLIYPCETCFASVFGMMEHLLAVRSALERTVDNDSWGGGDAEVAAAVGGDTLRDVGEEGMPAGGGGGFNEFGDLGMMSGETSRGGTTAERIAPTTVGEEDVAGDVDVMGAEAPVQADPMHTFGGGDGAQVNTKVIPREDVRDRHGGDRQETPQTLVVHTAMGPVVPHQAPFLVDPRRCAHGSGPVAERRAGGGTCAPPVPTFAPSRERQQIRYVATPRDSLPFGCMNAEELEARDRMDLTEIDRRWFRMPPQARRLPHVQDLSWGPDSPSLPSRGYVAVPSHGAAGPSSPASVVAEQSDSPTPRSVARRGRDTTDNVWVSEDSMLFGRIDRPWSETGRVTTGSAARQPGLREVSTTGNRRDVVASGLDGKGRDSGGMLGRREGAGGAAASGGDPPLTYGLREPSIILQEPEVVIRARQARHVPLD</sequence>
<dbReference type="Proteomes" id="UP000265515">
    <property type="component" value="Unassembled WGS sequence"/>
</dbReference>
<dbReference type="Gramene" id="GBG81039">
    <property type="protein sequence ID" value="GBG81039"/>
    <property type="gene ID" value="CBR_g31595"/>
</dbReference>
<evidence type="ECO:0000259" key="2">
    <source>
        <dbReference type="Pfam" id="PF04937"/>
    </source>
</evidence>
<proteinExistence type="predicted"/>
<dbReference type="SUPFAM" id="SSF53098">
    <property type="entry name" value="Ribonuclease H-like"/>
    <property type="match status" value="1"/>
</dbReference>
<feature type="compositionally biased region" description="Low complexity" evidence="1">
    <location>
        <begin position="570"/>
        <end position="587"/>
    </location>
</feature>
<dbReference type="PANTHER" id="PTHR32166:SF123">
    <property type="entry name" value="BED-TYPE DOMAIN-CONTAINING PROTEIN"/>
    <property type="match status" value="1"/>
</dbReference>
<dbReference type="Pfam" id="PF04937">
    <property type="entry name" value="DUF659"/>
    <property type="match status" value="1"/>
</dbReference>
<evidence type="ECO:0000256" key="1">
    <source>
        <dbReference type="SAM" id="MobiDB-lite"/>
    </source>
</evidence>
<evidence type="ECO:0000313" key="4">
    <source>
        <dbReference type="Proteomes" id="UP000265515"/>
    </source>
</evidence>
<protein>
    <recommendedName>
        <fullName evidence="2">DUF659 domain-containing protein</fullName>
    </recommendedName>
</protein>
<reference evidence="3 4" key="1">
    <citation type="journal article" date="2018" name="Cell">
        <title>The Chara Genome: Secondary Complexity and Implications for Plant Terrestrialization.</title>
        <authorList>
            <person name="Nishiyama T."/>
            <person name="Sakayama H."/>
            <person name="Vries J.D."/>
            <person name="Buschmann H."/>
            <person name="Saint-Marcoux D."/>
            <person name="Ullrich K.K."/>
            <person name="Haas F.B."/>
            <person name="Vanderstraeten L."/>
            <person name="Becker D."/>
            <person name="Lang D."/>
            <person name="Vosolsobe S."/>
            <person name="Rombauts S."/>
            <person name="Wilhelmsson P.K.I."/>
            <person name="Janitza P."/>
            <person name="Kern R."/>
            <person name="Heyl A."/>
            <person name="Rumpler F."/>
            <person name="Villalobos L.I.A.C."/>
            <person name="Clay J.M."/>
            <person name="Skokan R."/>
            <person name="Toyoda A."/>
            <person name="Suzuki Y."/>
            <person name="Kagoshima H."/>
            <person name="Schijlen E."/>
            <person name="Tajeshwar N."/>
            <person name="Catarino B."/>
            <person name="Hetherington A.J."/>
            <person name="Saltykova A."/>
            <person name="Bonnot C."/>
            <person name="Breuninger H."/>
            <person name="Symeonidi A."/>
            <person name="Radhakrishnan G.V."/>
            <person name="Van Nieuwerburgh F."/>
            <person name="Deforce D."/>
            <person name="Chang C."/>
            <person name="Karol K.G."/>
            <person name="Hedrich R."/>
            <person name="Ulvskov P."/>
            <person name="Glockner G."/>
            <person name="Delwiche C.F."/>
            <person name="Petrasek J."/>
            <person name="Van de Peer Y."/>
            <person name="Friml J."/>
            <person name="Beilby M."/>
            <person name="Dolan L."/>
            <person name="Kohara Y."/>
            <person name="Sugano S."/>
            <person name="Fujiyama A."/>
            <person name="Delaux P.-M."/>
            <person name="Quint M."/>
            <person name="TheiBen G."/>
            <person name="Hagemann M."/>
            <person name="Harholt J."/>
            <person name="Dunand C."/>
            <person name="Zachgo S."/>
            <person name="Langdale J."/>
            <person name="Maumus F."/>
            <person name="Straeten D.V.D."/>
            <person name="Gould S.B."/>
            <person name="Rensing S.A."/>
        </authorList>
    </citation>
    <scope>NUCLEOTIDE SEQUENCE [LARGE SCALE GENOMIC DNA]</scope>
    <source>
        <strain evidence="3 4">S276</strain>
    </source>
</reference>
<keyword evidence="4" id="KW-1185">Reference proteome</keyword>